<evidence type="ECO:0000313" key="4">
    <source>
        <dbReference type="Proteomes" id="UP000774570"/>
    </source>
</evidence>
<keyword evidence="1" id="KW-1133">Transmembrane helix</keyword>
<dbReference type="PROSITE" id="PS50234">
    <property type="entry name" value="VWFA"/>
    <property type="match status" value="1"/>
</dbReference>
<dbReference type="Proteomes" id="UP000774570">
    <property type="component" value="Unassembled WGS sequence"/>
</dbReference>
<gene>
    <name evidence="3" type="ORF">K1Y72_24690</name>
</gene>
<dbReference type="Gene3D" id="3.40.50.410">
    <property type="entry name" value="von Willebrand factor, type A domain"/>
    <property type="match status" value="1"/>
</dbReference>
<sequence length="708" mass="72276">MSQGQGREDGGRGRRTGEDPRRLSRTLVVELCISALGALVLSPFSSGPWRIAAGVAAAVFLLVTMVGAVLPATSVSARSVVASLKRVGGALVWGGVGAGAVALVLLAVQGVAAVWTAHRPCSPPLQLRVLAAPELLTGLREAAGGFVRDSARHGCARYALDISADKGPIAAYTGFTTQWRSAETASDRQLFGPQPDVWIPSSTAEYAYVAAAGKGGSGGDAPRFGPASAPGSAPVSLGTSPMVLGVFKPQYDGLPSAVKLPNQQPLPQVLAGLAGVRTRIARPVPETSTAALAATAAVYDVAAGPSKPSQRSDAGAEEKLFDPTFTEPDVPSLLCRLRTAAAGGGQSPPSIAVAVPEQALYDYDTGRALGDTPCGAAPAAGAARAQDDPWVLYPVYSADLPVLDFPFVQVRWPGQDDGAREEAVKALRDWLDGHPLLSQGLRDGSGVAPGDTQGGHEVTRLRAALGTGEDALPLTVAGGKAPAVGATLDRVGQARRPVSLTVALDQSQSMGDASGGGSSRLAAATSFLQELAAQTQGTDRIALTFFSGAGADPAKVLTSVPPGDTTPEQKKRVADALQGVTPTGADLALTRAIAQTYVAAGRQELLVVTDGQSAAGNPDLDGQIGWLRRSFLPAHPDLRVTFVVTGPSGCGDPPVRRLAAALKRGGAPACWSLAAPPPRAGVAPQRRSTAQEYATQLLQQLRAGGGGS</sequence>
<keyword evidence="4" id="KW-1185">Reference proteome</keyword>
<dbReference type="EMBL" id="JAIBOA010000017">
    <property type="protein sequence ID" value="MBW8485601.1"/>
    <property type="molecule type" value="Genomic_DNA"/>
</dbReference>
<keyword evidence="1" id="KW-0472">Membrane</keyword>
<dbReference type="InterPro" id="IPR002035">
    <property type="entry name" value="VWF_A"/>
</dbReference>
<dbReference type="Pfam" id="PF13519">
    <property type="entry name" value="VWA_2"/>
    <property type="match status" value="1"/>
</dbReference>
<proteinExistence type="predicted"/>
<dbReference type="SUPFAM" id="SSF53300">
    <property type="entry name" value="vWA-like"/>
    <property type="match status" value="1"/>
</dbReference>
<evidence type="ECO:0000313" key="3">
    <source>
        <dbReference type="EMBL" id="MBW8485601.1"/>
    </source>
</evidence>
<feature type="transmembrane region" description="Helical" evidence="1">
    <location>
        <begin position="91"/>
        <end position="115"/>
    </location>
</feature>
<comment type="caution">
    <text evidence="3">The sequence shown here is derived from an EMBL/GenBank/DDBJ whole genome shotgun (WGS) entry which is preliminary data.</text>
</comment>
<name>A0ABS7FYT6_9ACTN</name>
<dbReference type="InterPro" id="IPR036465">
    <property type="entry name" value="vWFA_dom_sf"/>
</dbReference>
<evidence type="ECO:0000259" key="2">
    <source>
        <dbReference type="PROSITE" id="PS50234"/>
    </source>
</evidence>
<organism evidence="3 4">
    <name type="scientific">Actinomadura parmotrematis</name>
    <dbReference type="NCBI Taxonomy" id="2864039"/>
    <lineage>
        <taxon>Bacteria</taxon>
        <taxon>Bacillati</taxon>
        <taxon>Actinomycetota</taxon>
        <taxon>Actinomycetes</taxon>
        <taxon>Streptosporangiales</taxon>
        <taxon>Thermomonosporaceae</taxon>
        <taxon>Actinomadura</taxon>
    </lineage>
</organism>
<evidence type="ECO:0000256" key="1">
    <source>
        <dbReference type="SAM" id="Phobius"/>
    </source>
</evidence>
<protein>
    <submittedName>
        <fullName evidence="3">VWA domain-containing protein</fullName>
    </submittedName>
</protein>
<accession>A0ABS7FYT6</accession>
<feature type="domain" description="VWFA" evidence="2">
    <location>
        <begin position="499"/>
        <end position="659"/>
    </location>
</feature>
<dbReference type="SMART" id="SM00327">
    <property type="entry name" value="VWA"/>
    <property type="match status" value="1"/>
</dbReference>
<feature type="transmembrane region" description="Helical" evidence="1">
    <location>
        <begin position="51"/>
        <end position="70"/>
    </location>
</feature>
<keyword evidence="1" id="KW-0812">Transmembrane</keyword>
<dbReference type="RefSeq" id="WP_220168842.1">
    <property type="nucleotide sequence ID" value="NZ_JAIBOA010000017.1"/>
</dbReference>
<dbReference type="CDD" id="cd00198">
    <property type="entry name" value="vWFA"/>
    <property type="match status" value="1"/>
</dbReference>
<feature type="transmembrane region" description="Helical" evidence="1">
    <location>
        <begin position="27"/>
        <end position="45"/>
    </location>
</feature>
<reference evidence="3 4" key="1">
    <citation type="submission" date="2021-07" db="EMBL/GenBank/DDBJ databases">
        <title>Actinomadura sp. PM05-2 isolated from lichen.</title>
        <authorList>
            <person name="Somphong A."/>
            <person name="Phongsopitanun W."/>
            <person name="Tanasupawat S."/>
            <person name="Peongsungnone V."/>
        </authorList>
    </citation>
    <scope>NUCLEOTIDE SEQUENCE [LARGE SCALE GENOMIC DNA]</scope>
    <source>
        <strain evidence="3 4">PM05-2</strain>
    </source>
</reference>